<dbReference type="EMBL" id="JACJLV010000004">
    <property type="protein sequence ID" value="MBM6825868.1"/>
    <property type="molecule type" value="Genomic_DNA"/>
</dbReference>
<name>A0A938X0M5_9CLOT</name>
<keyword evidence="1" id="KW-0472">Membrane</keyword>
<gene>
    <name evidence="2" type="ORF">H6A13_01955</name>
</gene>
<keyword evidence="1" id="KW-0812">Transmembrane</keyword>
<sequence>MFCVIIAMLITSFQIAIYGDPDYRFYQKEYEKYQVTESLYMDMEDVMEVTSYMMDYLIGKEEVLSIETEVEGRTQDFFNEQDRLHMEDVKNLFLGGLKLRTVMLLVAAVLVLFLILTKADLKKMLTGAYFAALGVFAILIAGLLVSFAVDFTASFTVFHEIFFTNDLWMFDPAEDYMIRMLPEGFFYDMVMRIGAFFVGGLMLLFAVMMAVRQKAFWKYRGKTGEK</sequence>
<accession>A0A938X0M5</accession>
<proteinExistence type="predicted"/>
<keyword evidence="3" id="KW-1185">Reference proteome</keyword>
<dbReference type="Proteomes" id="UP000713880">
    <property type="component" value="Unassembled WGS sequence"/>
</dbReference>
<keyword evidence="1" id="KW-1133">Transmembrane helix</keyword>
<dbReference type="Pfam" id="PF07314">
    <property type="entry name" value="Lit"/>
    <property type="match status" value="1"/>
</dbReference>
<evidence type="ECO:0000313" key="2">
    <source>
        <dbReference type="EMBL" id="MBM6825868.1"/>
    </source>
</evidence>
<evidence type="ECO:0000256" key="1">
    <source>
        <dbReference type="SAM" id="Phobius"/>
    </source>
</evidence>
<protein>
    <submittedName>
        <fullName evidence="2">TIGR01906 family membrane protein</fullName>
    </submittedName>
</protein>
<dbReference type="AlphaFoldDB" id="A0A938X0M5"/>
<reference evidence="2" key="1">
    <citation type="submission" date="2020-08" db="EMBL/GenBank/DDBJ databases">
        <authorList>
            <person name="Cejkova D."/>
            <person name="Kubasova T."/>
            <person name="Jahodarova E."/>
            <person name="Rychlik I."/>
        </authorList>
    </citation>
    <scope>NUCLEOTIDE SEQUENCE</scope>
    <source>
        <strain evidence="2">An420c</strain>
    </source>
</reference>
<comment type="caution">
    <text evidence="2">The sequence shown here is derived from an EMBL/GenBank/DDBJ whole genome shotgun (WGS) entry which is preliminary data.</text>
</comment>
<reference evidence="2" key="2">
    <citation type="journal article" date="2021" name="Sci. Rep.">
        <title>The distribution of antibiotic resistance genes in chicken gut microbiota commensals.</title>
        <authorList>
            <person name="Juricova H."/>
            <person name="Matiasovicova J."/>
            <person name="Kubasova T."/>
            <person name="Cejkova D."/>
            <person name="Rychlik I."/>
        </authorList>
    </citation>
    <scope>NUCLEOTIDE SEQUENCE</scope>
    <source>
        <strain evidence="2">An420c</strain>
    </source>
</reference>
<organism evidence="2 3">
    <name type="scientific">Mordavella massiliensis</name>
    <dbReference type="NCBI Taxonomy" id="1871024"/>
    <lineage>
        <taxon>Bacteria</taxon>
        <taxon>Bacillati</taxon>
        <taxon>Bacillota</taxon>
        <taxon>Clostridia</taxon>
        <taxon>Eubacteriales</taxon>
        <taxon>Clostridiaceae</taxon>
        <taxon>Mordavella</taxon>
    </lineage>
</organism>
<evidence type="ECO:0000313" key="3">
    <source>
        <dbReference type="Proteomes" id="UP000713880"/>
    </source>
</evidence>
<dbReference type="InterPro" id="IPR010178">
    <property type="entry name" value="Lit"/>
</dbReference>
<dbReference type="NCBIfam" id="TIGR01906">
    <property type="entry name" value="integ_TIGR01906"/>
    <property type="match status" value="1"/>
</dbReference>
<feature type="transmembrane region" description="Helical" evidence="1">
    <location>
        <begin position="92"/>
        <end position="116"/>
    </location>
</feature>
<feature type="transmembrane region" description="Helical" evidence="1">
    <location>
        <begin position="128"/>
        <end position="149"/>
    </location>
</feature>
<feature type="transmembrane region" description="Helical" evidence="1">
    <location>
        <begin position="189"/>
        <end position="211"/>
    </location>
</feature>